<evidence type="ECO:0000256" key="1">
    <source>
        <dbReference type="SAM" id="MobiDB-lite"/>
    </source>
</evidence>
<dbReference type="EMBL" id="RHFK02000020">
    <property type="protein sequence ID" value="TWW57592.1"/>
    <property type="molecule type" value="Genomic_DNA"/>
</dbReference>
<accession>A0A5C6MQR3</accession>
<comment type="caution">
    <text evidence="2">The sequence shown here is derived from an EMBL/GenBank/DDBJ whole genome shotgun (WGS) entry which is preliminary data.</text>
</comment>
<protein>
    <submittedName>
        <fullName evidence="2">Uncharacterized protein</fullName>
    </submittedName>
</protein>
<evidence type="ECO:0000313" key="3">
    <source>
        <dbReference type="Proteomes" id="UP000324091"/>
    </source>
</evidence>
<proteinExistence type="predicted"/>
<feature type="compositionally biased region" description="Basic residues" evidence="1">
    <location>
        <begin position="84"/>
        <end position="94"/>
    </location>
</feature>
<reference evidence="2 3" key="1">
    <citation type="submission" date="2019-04" db="EMBL/GenBank/DDBJ databases">
        <title>Chromosome genome assembly for Takifugu flavidus.</title>
        <authorList>
            <person name="Xiao S."/>
        </authorList>
    </citation>
    <scope>NUCLEOTIDE SEQUENCE [LARGE SCALE GENOMIC DNA]</scope>
    <source>
        <strain evidence="2">HTHZ2018</strain>
        <tissue evidence="2">Muscle</tissue>
    </source>
</reference>
<gene>
    <name evidence="2" type="ORF">D4764_07G0003110</name>
</gene>
<dbReference type="AlphaFoldDB" id="A0A5C6MQR3"/>
<dbReference type="PANTHER" id="PTHR15390">
    <property type="entry name" value="NEUROMEDIN-U"/>
    <property type="match status" value="1"/>
</dbReference>
<feature type="region of interest" description="Disordered" evidence="1">
    <location>
        <begin position="84"/>
        <end position="120"/>
    </location>
</feature>
<keyword evidence="3" id="KW-1185">Reference proteome</keyword>
<sequence>MQDSPALLTCLTSCCRTCLPLTYLSPGKLTSLPSLTMTSASAFLVPVCSPGHDFAAAHPQSALLLLSASSPDVRPEALIRLKSSKHKGKRHRLREMRTFQSQSQAAQRGASSRPNGGGGGSVSPFSPANIILISALLILTIPVCYSAPAEAQKIMTDELFSEIGAACSSYLSEDLTFQVTDALGELCVLMLVQKSKELPVRENSKRTPPSHPLLRLVPQLHTRQEKGLVMRVCTTHISSASASRRLIDEERCCCVY</sequence>
<feature type="compositionally biased region" description="Low complexity" evidence="1">
    <location>
        <begin position="100"/>
        <end position="114"/>
    </location>
</feature>
<organism evidence="2 3">
    <name type="scientific">Takifugu flavidus</name>
    <name type="common">sansaifugu</name>
    <dbReference type="NCBI Taxonomy" id="433684"/>
    <lineage>
        <taxon>Eukaryota</taxon>
        <taxon>Metazoa</taxon>
        <taxon>Chordata</taxon>
        <taxon>Craniata</taxon>
        <taxon>Vertebrata</taxon>
        <taxon>Euteleostomi</taxon>
        <taxon>Actinopterygii</taxon>
        <taxon>Neopterygii</taxon>
        <taxon>Teleostei</taxon>
        <taxon>Neoteleostei</taxon>
        <taxon>Acanthomorphata</taxon>
        <taxon>Eupercaria</taxon>
        <taxon>Tetraodontiformes</taxon>
        <taxon>Tetradontoidea</taxon>
        <taxon>Tetraodontidae</taxon>
        <taxon>Takifugu</taxon>
    </lineage>
</organism>
<name>A0A5C6MQR3_9TELE</name>
<dbReference type="PANTHER" id="PTHR15390:SF0">
    <property type="entry name" value="NEUROMEDIN-U"/>
    <property type="match status" value="1"/>
</dbReference>
<dbReference type="InterPro" id="IPR042384">
    <property type="entry name" value="NMU"/>
</dbReference>
<dbReference type="GO" id="GO:0042922">
    <property type="term" value="F:neuromedin U receptor binding"/>
    <property type="evidence" value="ECO:0007669"/>
    <property type="project" value="InterPro"/>
</dbReference>
<dbReference type="Proteomes" id="UP000324091">
    <property type="component" value="Chromosome 7"/>
</dbReference>
<evidence type="ECO:0000313" key="2">
    <source>
        <dbReference type="EMBL" id="TWW57592.1"/>
    </source>
</evidence>